<feature type="domain" description="VTC" evidence="1">
    <location>
        <begin position="10"/>
        <end position="231"/>
    </location>
</feature>
<accession>A0A845QVV5</accession>
<evidence type="ECO:0000259" key="1">
    <source>
        <dbReference type="Pfam" id="PF09359"/>
    </source>
</evidence>
<dbReference type="Gene3D" id="3.20.100.30">
    <property type="entry name" value="VTC, catalytic tunnel domain"/>
    <property type="match status" value="1"/>
</dbReference>
<dbReference type="CDD" id="cd07750">
    <property type="entry name" value="PolyPPase_VTC_like"/>
    <property type="match status" value="1"/>
</dbReference>
<dbReference type="InterPro" id="IPR018966">
    <property type="entry name" value="VTC_domain"/>
</dbReference>
<dbReference type="OrthoDB" id="9784042at2"/>
<proteinExistence type="predicted"/>
<reference evidence="2 3" key="1">
    <citation type="submission" date="2018-08" db="EMBL/GenBank/DDBJ databases">
        <title>Murine metabolic-syndrome-specific gut microbial biobank.</title>
        <authorList>
            <person name="Liu C."/>
        </authorList>
    </citation>
    <scope>NUCLEOTIDE SEQUENCE [LARGE SCALE GENOMIC DNA]</scope>
    <source>
        <strain evidence="2 3">583</strain>
    </source>
</reference>
<dbReference type="GO" id="GO:0006799">
    <property type="term" value="P:polyphosphate biosynthetic process"/>
    <property type="evidence" value="ECO:0007669"/>
    <property type="project" value="UniProtKB-ARBA"/>
</dbReference>
<dbReference type="Pfam" id="PF09359">
    <property type="entry name" value="VTC"/>
    <property type="match status" value="1"/>
</dbReference>
<organism evidence="2 3">
    <name type="scientific">Senegalia massiliensis</name>
    <dbReference type="NCBI Taxonomy" id="1720316"/>
    <lineage>
        <taxon>Bacteria</taxon>
        <taxon>Bacillati</taxon>
        <taxon>Bacillota</taxon>
        <taxon>Clostridia</taxon>
        <taxon>Eubacteriales</taxon>
        <taxon>Clostridiaceae</taxon>
        <taxon>Senegalia</taxon>
    </lineage>
</organism>
<protein>
    <submittedName>
        <fullName evidence="2">Polyphosphate polymerase domain-containing protein</fullName>
    </submittedName>
</protein>
<dbReference type="Proteomes" id="UP000467132">
    <property type="component" value="Unassembled WGS sequence"/>
</dbReference>
<dbReference type="EMBL" id="QXXA01000005">
    <property type="protein sequence ID" value="NBI06134.1"/>
    <property type="molecule type" value="Genomic_DNA"/>
</dbReference>
<dbReference type="InterPro" id="IPR042267">
    <property type="entry name" value="VTC_sf"/>
</dbReference>
<sequence>MSENILSVSRKELKYKINFMQYVKLSYVLSSALTSDKNNGVDGYTVRSLYFDTYNNMDFYDKLNGVENRKKIRLRLYRYDSDKVKLEIKKKYGDNQQKKTVWIDRLDAEELIKCNYEVLKKYKSNIANTIYNIMKIDSMKPVVLIEYKRKAFVHAMNNIRLTLDSQIHASETNFDFFAKNPIMNPVENFYYPLLEVKFNGFIHKWIADLIKIHSLNKQSFSKYVESRKIFHQYMA</sequence>
<dbReference type="AlphaFoldDB" id="A0A845QVV5"/>
<dbReference type="RefSeq" id="WP_130805657.1">
    <property type="nucleotide sequence ID" value="NZ_LR130785.1"/>
</dbReference>
<evidence type="ECO:0000313" key="2">
    <source>
        <dbReference type="EMBL" id="NBI06134.1"/>
    </source>
</evidence>
<keyword evidence="3" id="KW-1185">Reference proteome</keyword>
<comment type="caution">
    <text evidence="2">The sequence shown here is derived from an EMBL/GenBank/DDBJ whole genome shotgun (WGS) entry which is preliminary data.</text>
</comment>
<gene>
    <name evidence="2" type="ORF">D3Z33_04575</name>
</gene>
<evidence type="ECO:0000313" key="3">
    <source>
        <dbReference type="Proteomes" id="UP000467132"/>
    </source>
</evidence>
<name>A0A845QVV5_9CLOT</name>